<dbReference type="EMBL" id="UINC01028549">
    <property type="protein sequence ID" value="SVB09715.1"/>
    <property type="molecule type" value="Genomic_DNA"/>
</dbReference>
<dbReference type="CDD" id="cd01876">
    <property type="entry name" value="YihA_EngB"/>
    <property type="match status" value="1"/>
</dbReference>
<dbReference type="AlphaFoldDB" id="A0A382B7F6"/>
<evidence type="ECO:0000256" key="4">
    <source>
        <dbReference type="ARBA" id="ARBA00022723"/>
    </source>
</evidence>
<evidence type="ECO:0000313" key="11">
    <source>
        <dbReference type="EMBL" id="SVB09715.1"/>
    </source>
</evidence>
<dbReference type="PANTHER" id="PTHR11649:SF13">
    <property type="entry name" value="ENGB-TYPE G DOMAIN-CONTAINING PROTEIN"/>
    <property type="match status" value="1"/>
</dbReference>
<keyword evidence="9" id="KW-0131">Cell cycle</keyword>
<dbReference type="FunFam" id="3.40.50.300:FF:000098">
    <property type="entry name" value="Probable GTP-binding protein EngB"/>
    <property type="match status" value="1"/>
</dbReference>
<gene>
    <name evidence="11" type="ORF">METZ01_LOCUS162569</name>
</gene>
<keyword evidence="3" id="KW-0132">Cell division</keyword>
<dbReference type="GO" id="GO:0005525">
    <property type="term" value="F:GTP binding"/>
    <property type="evidence" value="ECO:0007669"/>
    <property type="project" value="UniProtKB-KW"/>
</dbReference>
<evidence type="ECO:0000256" key="1">
    <source>
        <dbReference type="ARBA" id="ARBA00001946"/>
    </source>
</evidence>
<comment type="similarity">
    <text evidence="2">Belongs to the TRAFAC class TrmE-Era-EngA-EngB-Septin-like GTPase superfamily. EngB GTPase family.</text>
</comment>
<dbReference type="InterPro" id="IPR019987">
    <property type="entry name" value="GTP-bd_ribosome_bio_YsxC"/>
</dbReference>
<comment type="cofactor">
    <cofactor evidence="1">
        <name>Mg(2+)</name>
        <dbReference type="ChEBI" id="CHEBI:18420"/>
    </cofactor>
</comment>
<dbReference type="PROSITE" id="PS51706">
    <property type="entry name" value="G_ENGB"/>
    <property type="match status" value="1"/>
</dbReference>
<dbReference type="InterPro" id="IPR006073">
    <property type="entry name" value="GTP-bd"/>
</dbReference>
<evidence type="ECO:0000259" key="10">
    <source>
        <dbReference type="PROSITE" id="PS51706"/>
    </source>
</evidence>
<keyword evidence="7" id="KW-0342">GTP-binding</keyword>
<feature type="domain" description="EngB-type G" evidence="10">
    <location>
        <begin position="43"/>
        <end position="212"/>
    </location>
</feature>
<dbReference type="NCBIfam" id="TIGR03598">
    <property type="entry name" value="GTPase_YsxC"/>
    <property type="match status" value="1"/>
</dbReference>
<accession>A0A382B7F6</accession>
<dbReference type="GO" id="GO:0005829">
    <property type="term" value="C:cytosol"/>
    <property type="evidence" value="ECO:0007669"/>
    <property type="project" value="TreeGrafter"/>
</dbReference>
<evidence type="ECO:0000256" key="6">
    <source>
        <dbReference type="ARBA" id="ARBA00022842"/>
    </source>
</evidence>
<dbReference type="InterPro" id="IPR030393">
    <property type="entry name" value="G_ENGB_dom"/>
</dbReference>
<dbReference type="SUPFAM" id="SSF52540">
    <property type="entry name" value="P-loop containing nucleoside triphosphate hydrolases"/>
    <property type="match status" value="1"/>
</dbReference>
<proteinExistence type="inferred from homology"/>
<evidence type="ECO:0000256" key="2">
    <source>
        <dbReference type="ARBA" id="ARBA00009638"/>
    </source>
</evidence>
<dbReference type="Pfam" id="PF01926">
    <property type="entry name" value="MMR_HSR1"/>
    <property type="match status" value="1"/>
</dbReference>
<dbReference type="HAMAP" id="MF_00321">
    <property type="entry name" value="GTPase_EngB"/>
    <property type="match status" value="1"/>
</dbReference>
<keyword evidence="8" id="KW-0717">Septation</keyword>
<evidence type="ECO:0000256" key="7">
    <source>
        <dbReference type="ARBA" id="ARBA00023134"/>
    </source>
</evidence>
<evidence type="ECO:0000256" key="3">
    <source>
        <dbReference type="ARBA" id="ARBA00022618"/>
    </source>
</evidence>
<evidence type="ECO:0000256" key="8">
    <source>
        <dbReference type="ARBA" id="ARBA00023210"/>
    </source>
</evidence>
<protein>
    <recommendedName>
        <fullName evidence="10">EngB-type G domain-containing protein</fullName>
    </recommendedName>
</protein>
<keyword evidence="6" id="KW-0460">Magnesium</keyword>
<reference evidence="11" key="1">
    <citation type="submission" date="2018-05" db="EMBL/GenBank/DDBJ databases">
        <authorList>
            <person name="Lanie J.A."/>
            <person name="Ng W.-L."/>
            <person name="Kazmierczak K.M."/>
            <person name="Andrzejewski T.M."/>
            <person name="Davidsen T.M."/>
            <person name="Wayne K.J."/>
            <person name="Tettelin H."/>
            <person name="Glass J.I."/>
            <person name="Rusch D."/>
            <person name="Podicherti R."/>
            <person name="Tsui H.-C.T."/>
            <person name="Winkler M.E."/>
        </authorList>
    </citation>
    <scope>NUCLEOTIDE SEQUENCE</scope>
</reference>
<name>A0A382B7F6_9ZZZZ</name>
<evidence type="ECO:0000256" key="9">
    <source>
        <dbReference type="ARBA" id="ARBA00023306"/>
    </source>
</evidence>
<evidence type="ECO:0000256" key="5">
    <source>
        <dbReference type="ARBA" id="ARBA00022741"/>
    </source>
</evidence>
<keyword evidence="5" id="KW-0547">Nucleotide-binding</keyword>
<dbReference type="InterPro" id="IPR027417">
    <property type="entry name" value="P-loop_NTPase"/>
</dbReference>
<sequence>MFSLKSYHENCTLIGCFQWLSEKEMNPEFIGSAHNPSQFPADQGREVAFSGRSNSGKSSAINTILARKRLARTSKIPGRTQLVNFFSVGESHRIVDLPGYGYARVSASVQEHWRGLLEAYFKNRISLIGLIVTVDARRGPKELDQVMLDWAKETHIPAVVLLTKADKMSRVGARALETEAAQNLGVPVVLFSTRKHQGVEEARDWIWKWLGLD</sequence>
<dbReference type="Gene3D" id="3.40.50.300">
    <property type="entry name" value="P-loop containing nucleotide triphosphate hydrolases"/>
    <property type="match status" value="1"/>
</dbReference>
<keyword evidence="4" id="KW-0479">Metal-binding</keyword>
<dbReference type="GO" id="GO:0000917">
    <property type="term" value="P:division septum assembly"/>
    <property type="evidence" value="ECO:0007669"/>
    <property type="project" value="UniProtKB-KW"/>
</dbReference>
<dbReference type="PANTHER" id="PTHR11649">
    <property type="entry name" value="MSS1/TRME-RELATED GTP-BINDING PROTEIN"/>
    <property type="match status" value="1"/>
</dbReference>
<dbReference type="GO" id="GO:0046872">
    <property type="term" value="F:metal ion binding"/>
    <property type="evidence" value="ECO:0007669"/>
    <property type="project" value="UniProtKB-KW"/>
</dbReference>
<organism evidence="11">
    <name type="scientific">marine metagenome</name>
    <dbReference type="NCBI Taxonomy" id="408172"/>
    <lineage>
        <taxon>unclassified sequences</taxon>
        <taxon>metagenomes</taxon>
        <taxon>ecological metagenomes</taxon>
    </lineage>
</organism>